<accession>A0A8D9EMB0</accession>
<name>A0A8D9EMB0_9HEMI</name>
<proteinExistence type="predicted"/>
<organism evidence="2">
    <name type="scientific">Cacopsylla melanoneura</name>
    <dbReference type="NCBI Taxonomy" id="428564"/>
    <lineage>
        <taxon>Eukaryota</taxon>
        <taxon>Metazoa</taxon>
        <taxon>Ecdysozoa</taxon>
        <taxon>Arthropoda</taxon>
        <taxon>Hexapoda</taxon>
        <taxon>Insecta</taxon>
        <taxon>Pterygota</taxon>
        <taxon>Neoptera</taxon>
        <taxon>Paraneoptera</taxon>
        <taxon>Hemiptera</taxon>
        <taxon>Sternorrhyncha</taxon>
        <taxon>Psylloidea</taxon>
        <taxon>Psyllidae</taxon>
        <taxon>Psyllinae</taxon>
        <taxon>Cacopsylla</taxon>
    </lineage>
</organism>
<sequence>MLIILIHLSMLHEFQKIRDNLLGEQEIFGAEKLKLATEKSKIDVLLKMNSGVDLIQSKAEAESMMQVAKATIASVKETKEKLQDEKARLMDLEQEVTLRERMAEKMIKVSS</sequence>
<feature type="coiled-coil region" evidence="1">
    <location>
        <begin position="65"/>
        <end position="102"/>
    </location>
</feature>
<dbReference type="EMBL" id="HBUF01550955">
    <property type="protein sequence ID" value="CAG6758891.1"/>
    <property type="molecule type" value="Transcribed_RNA"/>
</dbReference>
<reference evidence="2" key="1">
    <citation type="submission" date="2021-05" db="EMBL/GenBank/DDBJ databases">
        <authorList>
            <person name="Alioto T."/>
            <person name="Alioto T."/>
            <person name="Gomez Garrido J."/>
        </authorList>
    </citation>
    <scope>NUCLEOTIDE SEQUENCE</scope>
</reference>
<dbReference type="EMBL" id="HBUF01550954">
    <property type="protein sequence ID" value="CAG6758890.1"/>
    <property type="molecule type" value="Transcribed_RNA"/>
</dbReference>
<evidence type="ECO:0000313" key="2">
    <source>
        <dbReference type="EMBL" id="CAG6758891.1"/>
    </source>
</evidence>
<protein>
    <submittedName>
        <fullName evidence="2">Uncharacterized protein</fullName>
    </submittedName>
</protein>
<dbReference type="AlphaFoldDB" id="A0A8D9EMB0"/>
<keyword evidence="1" id="KW-0175">Coiled coil</keyword>
<evidence type="ECO:0000256" key="1">
    <source>
        <dbReference type="SAM" id="Coils"/>
    </source>
</evidence>